<protein>
    <recommendedName>
        <fullName evidence="4">BON domain-containing protein</fullName>
    </recommendedName>
</protein>
<reference evidence="2 3" key="1">
    <citation type="submission" date="2017-05" db="EMBL/GenBank/DDBJ databases">
        <title>Comparative genomic and metabolic analysis of manganese-oxidizing mechanisms in Celeribater manganoxidans DY25T: its adaption to the environment of polymetallic nodule.</title>
        <authorList>
            <person name="Wang X."/>
        </authorList>
    </citation>
    <scope>NUCLEOTIDE SEQUENCE [LARGE SCALE GENOMIC DNA]</scope>
    <source>
        <strain evidence="2 3">DY25</strain>
    </source>
</reference>
<accession>A0A291LY85</accession>
<feature type="compositionally biased region" description="Low complexity" evidence="1">
    <location>
        <begin position="353"/>
        <end position="363"/>
    </location>
</feature>
<proteinExistence type="predicted"/>
<dbReference type="RefSeq" id="WP_097372863.1">
    <property type="nucleotide sequence ID" value="NZ_CP021404.1"/>
</dbReference>
<name>A0A291LY85_9RHOB</name>
<evidence type="ECO:0008006" key="4">
    <source>
        <dbReference type="Google" id="ProtNLM"/>
    </source>
</evidence>
<keyword evidence="3" id="KW-1185">Reference proteome</keyword>
<evidence type="ECO:0000313" key="2">
    <source>
        <dbReference type="EMBL" id="ATI41415.1"/>
    </source>
</evidence>
<evidence type="ECO:0000256" key="1">
    <source>
        <dbReference type="SAM" id="MobiDB-lite"/>
    </source>
</evidence>
<sequence length="363" mass="37137">MFPARAGLALAVFVAGIGLLGIWTAGPTARGIEADLTQRARTALSTATAAEQSYGPATAQVHLAGRDVTLSGDFTSVAQQRAAQGALMALPGLRALTDRSRVLPLVEPYTIALSRTAQGTVWRGHVPSEALRAEFARTTSPDGAAALDLAAGMPDDDWPGFVAQAQTALAHLAEGQFVLSDRDLRLSGRATDAASASAAEAALAILPAGYSARTDISRPEAAAPALLGLRLDKSASGALTASGALPRDLSQAGLPPGVHYLDAATDGADWAQIVTVALAALARVQPGQVQLAPDLLRLTGTLRDGAGEQAIWAAMADLPEGVIPVLDLRRPVDDAQPGPRPADPSHGERQADADSSSSGKDAP</sequence>
<feature type="region of interest" description="Disordered" evidence="1">
    <location>
        <begin position="328"/>
        <end position="363"/>
    </location>
</feature>
<dbReference type="Gene3D" id="3.40.1520.20">
    <property type="match status" value="1"/>
</dbReference>
<feature type="compositionally biased region" description="Basic and acidic residues" evidence="1">
    <location>
        <begin position="343"/>
        <end position="352"/>
    </location>
</feature>
<dbReference type="OrthoDB" id="5525824at2"/>
<dbReference type="Proteomes" id="UP000219050">
    <property type="component" value="Chromosome"/>
</dbReference>
<dbReference type="AlphaFoldDB" id="A0A291LY85"/>
<organism evidence="2 3">
    <name type="scientific">Pacificitalea manganoxidans</name>
    <dbReference type="NCBI Taxonomy" id="1411902"/>
    <lineage>
        <taxon>Bacteria</taxon>
        <taxon>Pseudomonadati</taxon>
        <taxon>Pseudomonadota</taxon>
        <taxon>Alphaproteobacteria</taxon>
        <taxon>Rhodobacterales</taxon>
        <taxon>Paracoccaceae</taxon>
        <taxon>Pacificitalea</taxon>
    </lineage>
</organism>
<gene>
    <name evidence="2" type="ORF">CBW24_04970</name>
</gene>
<dbReference type="KEGG" id="cmag:CBW24_04970"/>
<evidence type="ECO:0000313" key="3">
    <source>
        <dbReference type="Proteomes" id="UP000219050"/>
    </source>
</evidence>
<dbReference type="EMBL" id="CP021404">
    <property type="protein sequence ID" value="ATI41415.1"/>
    <property type="molecule type" value="Genomic_DNA"/>
</dbReference>